<comment type="caution">
    <text evidence="2">The sequence shown here is derived from an EMBL/GenBank/DDBJ whole genome shotgun (WGS) entry which is preliminary data.</text>
</comment>
<organism evidence="2 3">
    <name type="scientific">Luteibacter sahnii</name>
    <dbReference type="NCBI Taxonomy" id="3021977"/>
    <lineage>
        <taxon>Bacteria</taxon>
        <taxon>Pseudomonadati</taxon>
        <taxon>Pseudomonadota</taxon>
        <taxon>Gammaproteobacteria</taxon>
        <taxon>Lysobacterales</taxon>
        <taxon>Rhodanobacteraceae</taxon>
        <taxon>Luteibacter</taxon>
    </lineage>
</organism>
<sequence>MPPGQTAYRIDAHAAHRRVDSVASVDWLFFVGLQPSVGNIGTVALGIVTARCRA</sequence>
<keyword evidence="1" id="KW-1133">Transmembrane helix</keyword>
<dbReference type="EMBL" id="JARJJS010000007">
    <property type="protein sequence ID" value="MDF4026784.1"/>
    <property type="molecule type" value="Genomic_DNA"/>
</dbReference>
<keyword evidence="1" id="KW-0812">Transmembrane</keyword>
<feature type="transmembrane region" description="Helical" evidence="1">
    <location>
        <begin position="27"/>
        <end position="48"/>
    </location>
</feature>
<dbReference type="RefSeq" id="WP_320551647.1">
    <property type="nucleotide sequence ID" value="NZ_JAQLOK010000003.1"/>
</dbReference>
<protein>
    <submittedName>
        <fullName evidence="2">Uncharacterized protein</fullName>
    </submittedName>
</protein>
<name>A0ABT6BFD8_9GAMM</name>
<reference evidence="2 3" key="1">
    <citation type="journal article" date="2024" name="Curr. Microbiol.">
        <title>Luteibacter sahnii sp. nov., A Novel Yellow-Colored Xanthomonadin Pigment Producing Probiotic Bacterium from Healthy Rice Seed Microbiome.</title>
        <authorList>
            <person name="Jaiswal G."/>
            <person name="Rana R."/>
            <person name="Nayak P.K."/>
            <person name="Chouhan R."/>
            <person name="Gandhi S.G."/>
            <person name="Patel H.K."/>
            <person name="Patil P.B."/>
        </authorList>
    </citation>
    <scope>NUCLEOTIDE SEQUENCE [LARGE SCALE GENOMIC DNA]</scope>
    <source>
        <strain evidence="2 3">PPL201</strain>
    </source>
</reference>
<keyword evidence="3" id="KW-1185">Reference proteome</keyword>
<accession>A0ABT6BFD8</accession>
<evidence type="ECO:0000313" key="3">
    <source>
        <dbReference type="Proteomes" id="UP001528850"/>
    </source>
</evidence>
<evidence type="ECO:0000313" key="2">
    <source>
        <dbReference type="EMBL" id="MDF4026784.1"/>
    </source>
</evidence>
<gene>
    <name evidence="2" type="ORF">P3W24_17555</name>
</gene>
<proteinExistence type="predicted"/>
<dbReference type="Proteomes" id="UP001528850">
    <property type="component" value="Unassembled WGS sequence"/>
</dbReference>
<keyword evidence="1" id="KW-0472">Membrane</keyword>
<evidence type="ECO:0000256" key="1">
    <source>
        <dbReference type="SAM" id="Phobius"/>
    </source>
</evidence>